<accession>A0A3D8M6M5</accession>
<dbReference type="RefSeq" id="WP_115593096.1">
    <property type="nucleotide sequence ID" value="NZ_QRHA01000006.1"/>
</dbReference>
<reference evidence="3" key="1">
    <citation type="submission" date="2018-08" db="EMBL/GenBank/DDBJ databases">
        <authorList>
            <person name="Zhang J."/>
            <person name="Du Z.-J."/>
        </authorList>
    </citation>
    <scope>NUCLEOTIDE SEQUENCE [LARGE SCALE GENOMIC DNA]</scope>
    <source>
        <strain evidence="3">KCTC 52655</strain>
    </source>
</reference>
<dbReference type="AlphaFoldDB" id="A0A3D8M6M5"/>
<dbReference type="EMBL" id="QRHA01000006">
    <property type="protein sequence ID" value="RDV25442.1"/>
    <property type="molecule type" value="Genomic_DNA"/>
</dbReference>
<keyword evidence="3" id="KW-1185">Reference proteome</keyword>
<dbReference type="InterPro" id="IPR008928">
    <property type="entry name" value="6-hairpin_glycosidase_sf"/>
</dbReference>
<evidence type="ECO:0000313" key="2">
    <source>
        <dbReference type="EMBL" id="RDV25442.1"/>
    </source>
</evidence>
<dbReference type="GO" id="GO:0016787">
    <property type="term" value="F:hydrolase activity"/>
    <property type="evidence" value="ECO:0007669"/>
    <property type="project" value="UniProtKB-KW"/>
</dbReference>
<dbReference type="Proteomes" id="UP000256561">
    <property type="component" value="Unassembled WGS sequence"/>
</dbReference>
<name>A0A3D8M6M5_9ALTE</name>
<dbReference type="Gene3D" id="1.50.10.10">
    <property type="match status" value="1"/>
</dbReference>
<protein>
    <submittedName>
        <fullName evidence="2">Uncharacterized protein</fullName>
    </submittedName>
</protein>
<evidence type="ECO:0000313" key="3">
    <source>
        <dbReference type="Proteomes" id="UP000256561"/>
    </source>
</evidence>
<evidence type="ECO:0000256" key="1">
    <source>
        <dbReference type="ARBA" id="ARBA00022801"/>
    </source>
</evidence>
<dbReference type="InterPro" id="IPR052043">
    <property type="entry name" value="PolySaccharide_Degr_Enz"/>
</dbReference>
<comment type="caution">
    <text evidence="2">The sequence shown here is derived from an EMBL/GenBank/DDBJ whole genome shotgun (WGS) entry which is preliminary data.</text>
</comment>
<gene>
    <name evidence="2" type="ORF">DXV75_09060</name>
</gene>
<sequence>MPQPETNGTAFFTYGLFWGISHGLHSKQDYLEAAMKGWAALNSALDKDGKIGWAQQIGDAPDLVSYDDSQLYAVGGFLLAGSEVFDYYTARNDESAHSH</sequence>
<dbReference type="InterPro" id="IPR012341">
    <property type="entry name" value="6hp_glycosidase-like_sf"/>
</dbReference>
<keyword evidence="1" id="KW-0378">Hydrolase</keyword>
<dbReference type="InterPro" id="IPR010905">
    <property type="entry name" value="Glyco_hydro_88"/>
</dbReference>
<dbReference type="Pfam" id="PF07470">
    <property type="entry name" value="Glyco_hydro_88"/>
    <property type="match status" value="1"/>
</dbReference>
<dbReference type="GO" id="GO:0005975">
    <property type="term" value="P:carbohydrate metabolic process"/>
    <property type="evidence" value="ECO:0007669"/>
    <property type="project" value="InterPro"/>
</dbReference>
<proteinExistence type="predicted"/>
<organism evidence="2 3">
    <name type="scientific">Alteromonas aestuariivivens</name>
    <dbReference type="NCBI Taxonomy" id="1938339"/>
    <lineage>
        <taxon>Bacteria</taxon>
        <taxon>Pseudomonadati</taxon>
        <taxon>Pseudomonadota</taxon>
        <taxon>Gammaproteobacteria</taxon>
        <taxon>Alteromonadales</taxon>
        <taxon>Alteromonadaceae</taxon>
        <taxon>Alteromonas/Salinimonas group</taxon>
        <taxon>Alteromonas</taxon>
    </lineage>
</organism>
<dbReference type="PANTHER" id="PTHR33886">
    <property type="entry name" value="UNSATURATED RHAMNOGALACTURONAN HYDROLASE (EUROFUNG)"/>
    <property type="match status" value="1"/>
</dbReference>
<dbReference type="SUPFAM" id="SSF48208">
    <property type="entry name" value="Six-hairpin glycosidases"/>
    <property type="match status" value="1"/>
</dbReference>
<dbReference type="PANTHER" id="PTHR33886:SF8">
    <property type="entry name" value="UNSATURATED RHAMNOGALACTURONAN HYDROLASE (EUROFUNG)"/>
    <property type="match status" value="1"/>
</dbReference>
<dbReference type="OrthoDB" id="258246at2"/>